<dbReference type="AlphaFoldDB" id="A0A7X9WV91"/>
<keyword evidence="1" id="KW-1133">Transmembrane helix</keyword>
<accession>A0A7X9WV91</accession>
<evidence type="ECO:0000313" key="3">
    <source>
        <dbReference type="Proteomes" id="UP000519023"/>
    </source>
</evidence>
<keyword evidence="3" id="KW-1185">Reference proteome</keyword>
<evidence type="ECO:0000256" key="1">
    <source>
        <dbReference type="SAM" id="Phobius"/>
    </source>
</evidence>
<keyword evidence="1" id="KW-0812">Transmembrane</keyword>
<dbReference type="PROSITE" id="PS51257">
    <property type="entry name" value="PROKAR_LIPOPROTEIN"/>
    <property type="match status" value="1"/>
</dbReference>
<reference evidence="2 3" key="1">
    <citation type="submission" date="2020-04" db="EMBL/GenBank/DDBJ databases">
        <title>Sphingobium sp. AR-3-1 isolated from Arctic soil.</title>
        <authorList>
            <person name="Dahal R.H."/>
            <person name="Chaudhary D.K."/>
        </authorList>
    </citation>
    <scope>NUCLEOTIDE SEQUENCE [LARGE SCALE GENOMIC DNA]</scope>
    <source>
        <strain evidence="2 3">AR-3-1</strain>
    </source>
</reference>
<name>A0A7X9WV91_9SPHN</name>
<feature type="transmembrane region" description="Helical" evidence="1">
    <location>
        <begin position="12"/>
        <end position="33"/>
    </location>
</feature>
<evidence type="ECO:0000313" key="2">
    <source>
        <dbReference type="EMBL" id="NML10532.1"/>
    </source>
</evidence>
<protein>
    <submittedName>
        <fullName evidence="2">Uncharacterized protein</fullName>
    </submittedName>
</protein>
<keyword evidence="1" id="KW-0472">Membrane</keyword>
<proteinExistence type="predicted"/>
<gene>
    <name evidence="2" type="ORF">HHL08_10275</name>
</gene>
<comment type="caution">
    <text evidence="2">The sequence shown here is derived from an EMBL/GenBank/DDBJ whole genome shotgun (WGS) entry which is preliminary data.</text>
</comment>
<organism evidence="2 3">
    <name type="scientific">Sphingobium psychrophilum</name>
    <dbReference type="NCBI Taxonomy" id="2728834"/>
    <lineage>
        <taxon>Bacteria</taxon>
        <taxon>Pseudomonadati</taxon>
        <taxon>Pseudomonadota</taxon>
        <taxon>Alphaproteobacteria</taxon>
        <taxon>Sphingomonadales</taxon>
        <taxon>Sphingomonadaceae</taxon>
        <taxon>Sphingobium</taxon>
    </lineage>
</organism>
<dbReference type="EMBL" id="JABBFV010000006">
    <property type="protein sequence ID" value="NML10532.1"/>
    <property type="molecule type" value="Genomic_DNA"/>
</dbReference>
<dbReference type="Proteomes" id="UP000519023">
    <property type="component" value="Unassembled WGS sequence"/>
</dbReference>
<sequence length="90" mass="9875">MPYKPPPVSFIQFLASGVGCIAAIAILPVFLIVKPVMVPFEKPRTLSPEEVIGYLRGFLEGTDGPWDWDNFTTQPVANPRLDDIREGGCA</sequence>
<dbReference type="RefSeq" id="WP_169572890.1">
    <property type="nucleotide sequence ID" value="NZ_JABBFV010000006.1"/>
</dbReference>